<protein>
    <recommendedName>
        <fullName evidence="4">DUF2812 domain-containing protein</fullName>
    </recommendedName>
</protein>
<evidence type="ECO:0000256" key="1">
    <source>
        <dbReference type="SAM" id="Phobius"/>
    </source>
</evidence>
<keyword evidence="3" id="KW-1185">Reference proteome</keyword>
<dbReference type="STRING" id="1529.SAMN04487885_12220"/>
<feature type="transmembrane region" description="Helical" evidence="1">
    <location>
        <begin position="165"/>
        <end position="187"/>
    </location>
</feature>
<feature type="transmembrane region" description="Helical" evidence="1">
    <location>
        <begin position="271"/>
        <end position="296"/>
    </location>
</feature>
<dbReference type="Proteomes" id="UP000182135">
    <property type="component" value="Unassembled WGS sequence"/>
</dbReference>
<dbReference type="EMBL" id="FOOE01000022">
    <property type="protein sequence ID" value="SFG03645.1"/>
    <property type="molecule type" value="Genomic_DNA"/>
</dbReference>
<dbReference type="Pfam" id="PF11193">
    <property type="entry name" value="DUF2812"/>
    <property type="match status" value="1"/>
</dbReference>
<dbReference type="RefSeq" id="WP_074846100.1">
    <property type="nucleotide sequence ID" value="NZ_FOOE01000022.1"/>
</dbReference>
<sequence length="438" mass="50618">MIWDKNKKTTYFMYQPYECTAVEEYLEDMAEKGWILEKINGCLFTFQKIEPKKLKYSVDAFCEISVLDTEDSDMAMDYREYCIAAGWKYICQAGKIQVFYRSDVESIIPIQTDNREKFTAIFKSSLYNVFMNLLVAVLFGFNLYLQFFQGTLEYNLTSNLSLFSGVMMLSVIAMNLTSVISFFIWAIRSKIKEKNDEFIPYNNYKQLKRKNCLNKIYLGIVMIILIFAASSTNDILSIIAVMLSISLTSIFGVVFIKKFINRRKYSKPAKFAISAIGILITIIVTINITMFGLMIANNSNEEGSDLPQKSTFTLSDLGYKDGNPEEIYERYSKSILAENLHYSGGTEGRHISYDMLKSNYQWTIKLQKDRIIKNMKGYGYDIESVSYKFNLPKDIEVDSIDGGRILLISSPNTIVKVFNNFEDMSQYDFVRTIYEECF</sequence>
<dbReference type="InterPro" id="IPR021359">
    <property type="entry name" value="DUF2812"/>
</dbReference>
<name>A0A1I2NI41_9CLOT</name>
<dbReference type="AlphaFoldDB" id="A0A1I2NI41"/>
<reference evidence="2 3" key="1">
    <citation type="submission" date="2016-10" db="EMBL/GenBank/DDBJ databases">
        <authorList>
            <person name="de Groot N.N."/>
        </authorList>
    </citation>
    <scope>NUCLEOTIDE SEQUENCE [LARGE SCALE GENOMIC DNA]</scope>
    <source>
        <strain evidence="2 3">NLAE-zl-G419</strain>
    </source>
</reference>
<feature type="transmembrane region" description="Helical" evidence="1">
    <location>
        <begin position="125"/>
        <end position="145"/>
    </location>
</feature>
<feature type="transmembrane region" description="Helical" evidence="1">
    <location>
        <begin position="235"/>
        <end position="259"/>
    </location>
</feature>
<evidence type="ECO:0000313" key="2">
    <source>
        <dbReference type="EMBL" id="SFG03645.1"/>
    </source>
</evidence>
<organism evidence="2 3">
    <name type="scientific">Clostridium cadaveris</name>
    <dbReference type="NCBI Taxonomy" id="1529"/>
    <lineage>
        <taxon>Bacteria</taxon>
        <taxon>Bacillati</taxon>
        <taxon>Bacillota</taxon>
        <taxon>Clostridia</taxon>
        <taxon>Eubacteriales</taxon>
        <taxon>Clostridiaceae</taxon>
        <taxon>Clostridium</taxon>
    </lineage>
</organism>
<evidence type="ECO:0000313" key="3">
    <source>
        <dbReference type="Proteomes" id="UP000182135"/>
    </source>
</evidence>
<gene>
    <name evidence="2" type="ORF">SAMN04487885_12220</name>
</gene>
<keyword evidence="1" id="KW-0812">Transmembrane</keyword>
<proteinExistence type="predicted"/>
<keyword evidence="1" id="KW-1133">Transmembrane helix</keyword>
<evidence type="ECO:0008006" key="4">
    <source>
        <dbReference type="Google" id="ProtNLM"/>
    </source>
</evidence>
<keyword evidence="1" id="KW-0472">Membrane</keyword>
<accession>A0A1I2NI41</accession>
<feature type="transmembrane region" description="Helical" evidence="1">
    <location>
        <begin position="212"/>
        <end position="229"/>
    </location>
</feature>
<dbReference type="eggNOG" id="ENOG5030XA4">
    <property type="taxonomic scope" value="Bacteria"/>
</dbReference>